<dbReference type="SUPFAM" id="SSF53187">
    <property type="entry name" value="Zn-dependent exopeptidases"/>
    <property type="match status" value="1"/>
</dbReference>
<dbReference type="EMBL" id="PDOD01000003">
    <property type="protein sequence ID" value="PYZ92672.1"/>
    <property type="molecule type" value="Genomic_DNA"/>
</dbReference>
<dbReference type="Gene3D" id="3.40.630.40">
    <property type="entry name" value="Zn-dependent exopeptidases"/>
    <property type="match status" value="1"/>
</dbReference>
<organism evidence="1 2">
    <name type="scientific">Salipaludibacillus keqinensis</name>
    <dbReference type="NCBI Taxonomy" id="2045207"/>
    <lineage>
        <taxon>Bacteria</taxon>
        <taxon>Bacillati</taxon>
        <taxon>Bacillota</taxon>
        <taxon>Bacilli</taxon>
        <taxon>Bacillales</taxon>
        <taxon>Bacillaceae</taxon>
    </lineage>
</organism>
<dbReference type="InterPro" id="IPR007709">
    <property type="entry name" value="N-FG_amidohydro"/>
</dbReference>
<keyword evidence="2" id="KW-1185">Reference proteome</keyword>
<dbReference type="PROSITE" id="PS50194">
    <property type="entry name" value="FILAMIN_REPEAT"/>
    <property type="match status" value="1"/>
</dbReference>
<name>A0A323TB33_9BACI</name>
<dbReference type="InterPro" id="IPR017868">
    <property type="entry name" value="Filamin/ABP280_repeat-like"/>
</dbReference>
<comment type="caution">
    <text evidence="1">The sequence shown here is derived from an EMBL/GenBank/DDBJ whole genome shotgun (WGS) entry which is preliminary data.</text>
</comment>
<evidence type="ECO:0008006" key="3">
    <source>
        <dbReference type="Google" id="ProtNLM"/>
    </source>
</evidence>
<evidence type="ECO:0000313" key="1">
    <source>
        <dbReference type="EMBL" id="PYZ92672.1"/>
    </source>
</evidence>
<dbReference type="AlphaFoldDB" id="A0A323TB33"/>
<protein>
    <recommendedName>
        <fullName evidence="3">N-formylglutamate amidohydrolase</fullName>
    </recommendedName>
</protein>
<proteinExistence type="predicted"/>
<dbReference type="Pfam" id="PF05013">
    <property type="entry name" value="FGase"/>
    <property type="match status" value="1"/>
</dbReference>
<sequence>MFIFLTMILVAGCAGETEEVVVETEEEEQEVEDHNEETEQDIIVENFSNEGADQLTETFEAGELREKSIHLEERFFQNGNSGDLEADFPYEFLEGTGEVNVLISTPHTTTHIREQEVRPAEIYTGAMALLIQEYTGAHIIYNTYEGEDANHVLGGPYKEKIGDIIDQHEIELVIDLHGASRNRSFDVDIGTNYGETVRDEWVAELTAILTHHEILRVYENDSFPATHEGTVTQHTWSHYDTEAMQLEINMDYRQARHNNEPFYRLLQSLITFVENVD</sequence>
<dbReference type="Proteomes" id="UP000248214">
    <property type="component" value="Unassembled WGS sequence"/>
</dbReference>
<accession>A0A323TB33</accession>
<gene>
    <name evidence="1" type="ORF">CR194_13480</name>
</gene>
<reference evidence="1 2" key="1">
    <citation type="submission" date="2017-10" db="EMBL/GenBank/DDBJ databases">
        <title>Bacillus sp. nov., a halophilic bacterium isolated from a Keqin Lake.</title>
        <authorList>
            <person name="Wang H."/>
        </authorList>
    </citation>
    <scope>NUCLEOTIDE SEQUENCE [LARGE SCALE GENOMIC DNA]</scope>
    <source>
        <strain evidence="1 2">KQ-12</strain>
    </source>
</reference>
<dbReference type="RefSeq" id="WP_233254362.1">
    <property type="nucleotide sequence ID" value="NZ_PDOD01000003.1"/>
</dbReference>
<evidence type="ECO:0000313" key="2">
    <source>
        <dbReference type="Proteomes" id="UP000248214"/>
    </source>
</evidence>